<dbReference type="PROSITE" id="PS50088">
    <property type="entry name" value="ANK_REPEAT"/>
    <property type="match status" value="3"/>
</dbReference>
<dbReference type="Proteomes" id="UP001172102">
    <property type="component" value="Unassembled WGS sequence"/>
</dbReference>
<evidence type="ECO:0000256" key="1">
    <source>
        <dbReference type="ARBA" id="ARBA00022737"/>
    </source>
</evidence>
<dbReference type="Gene3D" id="1.25.40.20">
    <property type="entry name" value="Ankyrin repeat-containing domain"/>
    <property type="match status" value="2"/>
</dbReference>
<feature type="repeat" description="ANK" evidence="3">
    <location>
        <begin position="225"/>
        <end position="257"/>
    </location>
</feature>
<reference evidence="5" key="1">
    <citation type="submission" date="2023-06" db="EMBL/GenBank/DDBJ databases">
        <title>Genome-scale phylogeny and comparative genomics of the fungal order Sordariales.</title>
        <authorList>
            <consortium name="Lawrence Berkeley National Laboratory"/>
            <person name="Hensen N."/>
            <person name="Bonometti L."/>
            <person name="Westerberg I."/>
            <person name="Brannstrom I.O."/>
            <person name="Guillou S."/>
            <person name="Cros-Aarteil S."/>
            <person name="Calhoun S."/>
            <person name="Haridas S."/>
            <person name="Kuo A."/>
            <person name="Mondo S."/>
            <person name="Pangilinan J."/>
            <person name="Riley R."/>
            <person name="Labutti K."/>
            <person name="Andreopoulos B."/>
            <person name="Lipzen A."/>
            <person name="Chen C."/>
            <person name="Yanf M."/>
            <person name="Daum C."/>
            <person name="Ng V."/>
            <person name="Clum A."/>
            <person name="Steindorff A."/>
            <person name="Ohm R."/>
            <person name="Martin F."/>
            <person name="Silar P."/>
            <person name="Natvig D."/>
            <person name="Lalanne C."/>
            <person name="Gautier V."/>
            <person name="Ament-Velasquez S.L."/>
            <person name="Kruys A."/>
            <person name="Hutchinson M.I."/>
            <person name="Powell A.J."/>
            <person name="Barry K."/>
            <person name="Miller A.N."/>
            <person name="Grigoriev I.V."/>
            <person name="Debuchy R."/>
            <person name="Gladieux P."/>
            <person name="Thoren M.H."/>
            <person name="Johannesson H."/>
        </authorList>
    </citation>
    <scope>NUCLEOTIDE SEQUENCE</scope>
    <source>
        <strain evidence="5">SMH4607-1</strain>
    </source>
</reference>
<organism evidence="5 6">
    <name type="scientific">Lasiosphaeris hirsuta</name>
    <dbReference type="NCBI Taxonomy" id="260670"/>
    <lineage>
        <taxon>Eukaryota</taxon>
        <taxon>Fungi</taxon>
        <taxon>Dikarya</taxon>
        <taxon>Ascomycota</taxon>
        <taxon>Pezizomycotina</taxon>
        <taxon>Sordariomycetes</taxon>
        <taxon>Sordariomycetidae</taxon>
        <taxon>Sordariales</taxon>
        <taxon>Lasiosphaeriaceae</taxon>
        <taxon>Lasiosphaeris</taxon>
    </lineage>
</organism>
<dbReference type="Pfam" id="PF00023">
    <property type="entry name" value="Ank"/>
    <property type="match status" value="1"/>
</dbReference>
<dbReference type="SMART" id="SM00248">
    <property type="entry name" value="ANK"/>
    <property type="match status" value="4"/>
</dbReference>
<dbReference type="InterPro" id="IPR002110">
    <property type="entry name" value="Ankyrin_rpt"/>
</dbReference>
<keyword evidence="2 3" id="KW-0040">ANK repeat</keyword>
<dbReference type="PANTHER" id="PTHR24123:SF141">
    <property type="entry name" value="ANKYRIN 2, ISOFORM U"/>
    <property type="match status" value="1"/>
</dbReference>
<feature type="repeat" description="ANK" evidence="3">
    <location>
        <begin position="338"/>
        <end position="370"/>
    </location>
</feature>
<accession>A0AA40ANX3</accession>
<keyword evidence="1" id="KW-0677">Repeat</keyword>
<evidence type="ECO:0000256" key="3">
    <source>
        <dbReference type="PROSITE-ProRule" id="PRU00023"/>
    </source>
</evidence>
<protein>
    <submittedName>
        <fullName evidence="5">Ankyrin repeat-containing domain protein</fullName>
    </submittedName>
</protein>
<dbReference type="SUPFAM" id="SSF48403">
    <property type="entry name" value="Ankyrin repeat"/>
    <property type="match status" value="1"/>
</dbReference>
<dbReference type="EMBL" id="JAUKUA010000003">
    <property type="protein sequence ID" value="KAK0719306.1"/>
    <property type="molecule type" value="Genomic_DNA"/>
</dbReference>
<dbReference type="PANTHER" id="PTHR24123">
    <property type="entry name" value="ANKYRIN REPEAT-CONTAINING"/>
    <property type="match status" value="1"/>
</dbReference>
<dbReference type="Pfam" id="PF12796">
    <property type="entry name" value="Ank_2"/>
    <property type="match status" value="1"/>
</dbReference>
<feature type="compositionally biased region" description="Acidic residues" evidence="4">
    <location>
        <begin position="106"/>
        <end position="136"/>
    </location>
</feature>
<dbReference type="InterPro" id="IPR036770">
    <property type="entry name" value="Ankyrin_rpt-contain_sf"/>
</dbReference>
<proteinExistence type="predicted"/>
<evidence type="ECO:0000313" key="6">
    <source>
        <dbReference type="Proteomes" id="UP001172102"/>
    </source>
</evidence>
<gene>
    <name evidence="5" type="ORF">B0H67DRAFT_150065</name>
</gene>
<feature type="region of interest" description="Disordered" evidence="4">
    <location>
        <begin position="37"/>
        <end position="137"/>
    </location>
</feature>
<feature type="repeat" description="ANK" evidence="3">
    <location>
        <begin position="258"/>
        <end position="290"/>
    </location>
</feature>
<evidence type="ECO:0000256" key="4">
    <source>
        <dbReference type="SAM" id="MobiDB-lite"/>
    </source>
</evidence>
<sequence>MNESARYLTMAAEFNNATAELFIHRVFEALGLSSPILRPGTSPEEAHDDTQRADDDGDGFGSEMVMDNLGDIFRPGNYNDNENDPSSDETLEKMDHDNDDNIGRYDDDDDDDDDDDGGDGDGDGDSDDDDTDEDDGYTLFHLGGALHQSLLTSGEAAGERYCSLIRKIYHHVIAEGHGHVPLISENGERRYKNIEDPALARDSLRLLRQQHSPVVLYRMNDGTYMSEDTLHLAAVCGAVELIQLLLDHGADINEHDMEGSTPLYCSTRHGQAAATRLLVSRGADASAKTPSGHCAIHNLWVFESSVIPEIARLLVDAGAEVNAVSHLNLADALCQQREQGSALHVSVAMRSLTAVESVLEQGADVNLRPPKFLYTPLELASHYHFPEIVDLLLHHGASIYLPAEQHKGWALHAVAHAMQPMLR</sequence>
<name>A0AA40ANX3_9PEZI</name>
<dbReference type="InterPro" id="IPR051165">
    <property type="entry name" value="Multifunctional_ANK_Repeat"/>
</dbReference>
<keyword evidence="6" id="KW-1185">Reference proteome</keyword>
<comment type="caution">
    <text evidence="5">The sequence shown here is derived from an EMBL/GenBank/DDBJ whole genome shotgun (WGS) entry which is preliminary data.</text>
</comment>
<evidence type="ECO:0000256" key="2">
    <source>
        <dbReference type="ARBA" id="ARBA00023043"/>
    </source>
</evidence>
<evidence type="ECO:0000313" key="5">
    <source>
        <dbReference type="EMBL" id="KAK0719306.1"/>
    </source>
</evidence>
<feature type="compositionally biased region" description="Basic and acidic residues" evidence="4">
    <location>
        <begin position="90"/>
        <end position="105"/>
    </location>
</feature>
<feature type="compositionally biased region" description="Basic and acidic residues" evidence="4">
    <location>
        <begin position="44"/>
        <end position="54"/>
    </location>
</feature>
<dbReference type="AlphaFoldDB" id="A0AA40ANX3"/>
<dbReference type="PROSITE" id="PS50297">
    <property type="entry name" value="ANK_REP_REGION"/>
    <property type="match status" value="2"/>
</dbReference>